<evidence type="ECO:0000256" key="1">
    <source>
        <dbReference type="ARBA" id="ARBA00022630"/>
    </source>
</evidence>
<evidence type="ECO:0000259" key="5">
    <source>
        <dbReference type="Pfam" id="PF00296"/>
    </source>
</evidence>
<dbReference type="EMBL" id="UINC01058716">
    <property type="protein sequence ID" value="SVB81299.1"/>
    <property type="molecule type" value="Genomic_DNA"/>
</dbReference>
<proteinExistence type="predicted"/>
<dbReference type="InterPro" id="IPR050172">
    <property type="entry name" value="SsuD_RutA_monooxygenase"/>
</dbReference>
<dbReference type="Pfam" id="PF00296">
    <property type="entry name" value="Bac_luciferase"/>
    <property type="match status" value="1"/>
</dbReference>
<dbReference type="InterPro" id="IPR011251">
    <property type="entry name" value="Luciferase-like_dom"/>
</dbReference>
<name>A0A382H287_9ZZZZ</name>
<evidence type="ECO:0000313" key="6">
    <source>
        <dbReference type="EMBL" id="SVB81299.1"/>
    </source>
</evidence>
<protein>
    <recommendedName>
        <fullName evidence="5">Luciferase-like domain-containing protein</fullName>
    </recommendedName>
</protein>
<feature type="domain" description="Luciferase-like" evidence="5">
    <location>
        <begin position="21"/>
        <end position="238"/>
    </location>
</feature>
<dbReference type="PANTHER" id="PTHR42847">
    <property type="entry name" value="ALKANESULFONATE MONOOXYGENASE"/>
    <property type="match status" value="1"/>
</dbReference>
<dbReference type="InterPro" id="IPR036661">
    <property type="entry name" value="Luciferase-like_sf"/>
</dbReference>
<organism evidence="6">
    <name type="scientific">marine metagenome</name>
    <dbReference type="NCBI Taxonomy" id="408172"/>
    <lineage>
        <taxon>unclassified sequences</taxon>
        <taxon>metagenomes</taxon>
        <taxon>ecological metagenomes</taxon>
    </lineage>
</organism>
<accession>A0A382H287</accession>
<dbReference type="GO" id="GO:0008726">
    <property type="term" value="F:alkanesulfonate monooxygenase activity"/>
    <property type="evidence" value="ECO:0007669"/>
    <property type="project" value="TreeGrafter"/>
</dbReference>
<dbReference type="PANTHER" id="PTHR42847:SF4">
    <property type="entry name" value="ALKANESULFONATE MONOOXYGENASE-RELATED"/>
    <property type="match status" value="1"/>
</dbReference>
<gene>
    <name evidence="6" type="ORF">METZ01_LOCUS234153</name>
</gene>
<reference evidence="6" key="1">
    <citation type="submission" date="2018-05" db="EMBL/GenBank/DDBJ databases">
        <authorList>
            <person name="Lanie J.A."/>
            <person name="Ng W.-L."/>
            <person name="Kazmierczak K.M."/>
            <person name="Andrzejewski T.M."/>
            <person name="Davidsen T.M."/>
            <person name="Wayne K.J."/>
            <person name="Tettelin H."/>
            <person name="Glass J.I."/>
            <person name="Rusch D."/>
            <person name="Podicherti R."/>
            <person name="Tsui H.-C.T."/>
            <person name="Winkler M.E."/>
        </authorList>
    </citation>
    <scope>NUCLEOTIDE SEQUENCE</scope>
</reference>
<keyword evidence="1" id="KW-0285">Flavoprotein</keyword>
<keyword evidence="2" id="KW-0288">FMN</keyword>
<dbReference type="AlphaFoldDB" id="A0A382H287"/>
<evidence type="ECO:0000256" key="4">
    <source>
        <dbReference type="ARBA" id="ARBA00023033"/>
    </source>
</evidence>
<dbReference type="SUPFAM" id="SSF51679">
    <property type="entry name" value="Bacterial luciferase-like"/>
    <property type="match status" value="1"/>
</dbReference>
<keyword evidence="4" id="KW-0503">Monooxygenase</keyword>
<sequence>MIGTTGSAEMLSGDFESRSVLIKQVEQSEIDHLFIADHISFHTGLGMDGMVNAATLAAMSPKTTIFIGVYLLALRHPVPVARQLSSIALSASGRIVLGIGVGGEDRHEMEICGVDPTRRGKQTNHCMEALDGLLTGEPFSYNCEFFSFSDALIKPAPTPAIPMIVGGRSDAAIRRAALLGDGWLGVWCSPTRFGAVLSEINELAAERSSPSVWQHGLQVWTGFGRNDKAAKTYLATQMENMYRTPFERFEKYSPYGSPQTVAELLAPYVEQGCRWLNVKACAASEEQGIEAISEVAGLLKKEFPDLES</sequence>
<dbReference type="Gene3D" id="3.20.20.30">
    <property type="entry name" value="Luciferase-like domain"/>
    <property type="match status" value="1"/>
</dbReference>
<keyword evidence="3" id="KW-0560">Oxidoreductase</keyword>
<evidence type="ECO:0000256" key="3">
    <source>
        <dbReference type="ARBA" id="ARBA00023002"/>
    </source>
</evidence>
<evidence type="ECO:0000256" key="2">
    <source>
        <dbReference type="ARBA" id="ARBA00022643"/>
    </source>
</evidence>
<dbReference type="GO" id="GO:0046306">
    <property type="term" value="P:alkanesulfonate catabolic process"/>
    <property type="evidence" value="ECO:0007669"/>
    <property type="project" value="TreeGrafter"/>
</dbReference>